<dbReference type="OrthoDB" id="6246490at2759"/>
<organism evidence="3 4">
    <name type="scientific">Dibothriocephalus latus</name>
    <name type="common">Fish tapeworm</name>
    <name type="synonym">Diphyllobothrium latum</name>
    <dbReference type="NCBI Taxonomy" id="60516"/>
    <lineage>
        <taxon>Eukaryota</taxon>
        <taxon>Metazoa</taxon>
        <taxon>Spiralia</taxon>
        <taxon>Lophotrochozoa</taxon>
        <taxon>Platyhelminthes</taxon>
        <taxon>Cestoda</taxon>
        <taxon>Eucestoda</taxon>
        <taxon>Diphyllobothriidea</taxon>
        <taxon>Diphyllobothriidae</taxon>
        <taxon>Dibothriocephalus</taxon>
    </lineage>
</organism>
<sequence length="234" mass="25675">MRDSPAFGKLKNGQVIKRVNGQPVLGLTREEIGELLAAGEEDLILDVQDPLPFDYRIREFGHEYNRRSVEPSGLPRRQSEFALIHRRRDSNASTSSHKDSTADVPNNRWVPAGMHRPAVPNGRPSNGVDSEHQPIAEKDEQGADSMSSLRYLGTQIPSRTFRALASLLGMDDPQNAGIEASHKEPCRTVIDVRAKAEEMKREAEKKASLSGFSPSACDDLPSPVTPASQTVDPA</sequence>
<dbReference type="SUPFAM" id="SSF50156">
    <property type="entry name" value="PDZ domain-like"/>
    <property type="match status" value="1"/>
</dbReference>
<evidence type="ECO:0000313" key="3">
    <source>
        <dbReference type="EMBL" id="VDN09141.1"/>
    </source>
</evidence>
<proteinExistence type="predicted"/>
<feature type="compositionally biased region" description="Basic and acidic residues" evidence="1">
    <location>
        <begin position="197"/>
        <end position="207"/>
    </location>
</feature>
<feature type="domain" description="PDZ" evidence="2">
    <location>
        <begin position="1"/>
        <end position="51"/>
    </location>
</feature>
<accession>A0A3P7LSB9</accession>
<reference evidence="3 4" key="1">
    <citation type="submission" date="2018-11" db="EMBL/GenBank/DDBJ databases">
        <authorList>
            <consortium name="Pathogen Informatics"/>
        </authorList>
    </citation>
    <scope>NUCLEOTIDE SEQUENCE [LARGE SCALE GENOMIC DNA]</scope>
</reference>
<feature type="region of interest" description="Disordered" evidence="1">
    <location>
        <begin position="197"/>
        <end position="234"/>
    </location>
</feature>
<keyword evidence="4" id="KW-1185">Reference proteome</keyword>
<protein>
    <recommendedName>
        <fullName evidence="2">PDZ domain-containing protein</fullName>
    </recommendedName>
</protein>
<name>A0A3P7LSB9_DIBLA</name>
<dbReference type="EMBL" id="UYRU01046484">
    <property type="protein sequence ID" value="VDN09141.1"/>
    <property type="molecule type" value="Genomic_DNA"/>
</dbReference>
<feature type="region of interest" description="Disordered" evidence="1">
    <location>
        <begin position="85"/>
        <end position="132"/>
    </location>
</feature>
<evidence type="ECO:0000256" key="1">
    <source>
        <dbReference type="SAM" id="MobiDB-lite"/>
    </source>
</evidence>
<dbReference type="AlphaFoldDB" id="A0A3P7LSB9"/>
<gene>
    <name evidence="3" type="ORF">DILT_LOCUS4972</name>
</gene>
<dbReference type="InterPro" id="IPR036034">
    <property type="entry name" value="PDZ_sf"/>
</dbReference>
<evidence type="ECO:0000313" key="4">
    <source>
        <dbReference type="Proteomes" id="UP000281553"/>
    </source>
</evidence>
<evidence type="ECO:0000259" key="2">
    <source>
        <dbReference type="PROSITE" id="PS50106"/>
    </source>
</evidence>
<dbReference type="PROSITE" id="PS50106">
    <property type="entry name" value="PDZ"/>
    <property type="match status" value="1"/>
</dbReference>
<dbReference type="InterPro" id="IPR001478">
    <property type="entry name" value="PDZ"/>
</dbReference>
<feature type="compositionally biased region" description="Polar residues" evidence="1">
    <location>
        <begin position="225"/>
        <end position="234"/>
    </location>
</feature>
<dbReference type="Proteomes" id="UP000281553">
    <property type="component" value="Unassembled WGS sequence"/>
</dbReference>